<dbReference type="Pfam" id="PF13560">
    <property type="entry name" value="HTH_31"/>
    <property type="match status" value="1"/>
</dbReference>
<dbReference type="PROSITE" id="PS50943">
    <property type="entry name" value="HTH_CROC1"/>
    <property type="match status" value="1"/>
</dbReference>
<dbReference type="InterPro" id="IPR010982">
    <property type="entry name" value="Lambda_DNA-bd_dom_sf"/>
</dbReference>
<evidence type="ECO:0000259" key="1">
    <source>
        <dbReference type="PROSITE" id="PS50943"/>
    </source>
</evidence>
<gene>
    <name evidence="2" type="ORF">BN4615_P10973</name>
</gene>
<keyword evidence="2" id="KW-0238">DNA-binding</keyword>
<dbReference type="CDD" id="cd00093">
    <property type="entry name" value="HTH_XRE"/>
    <property type="match status" value="1"/>
</dbReference>
<dbReference type="Pfam" id="PF19054">
    <property type="entry name" value="DUF5753"/>
    <property type="match status" value="1"/>
</dbReference>
<dbReference type="InterPro" id="IPR001387">
    <property type="entry name" value="Cro/C1-type_HTH"/>
</dbReference>
<dbReference type="GO" id="GO:0003677">
    <property type="term" value="F:DNA binding"/>
    <property type="evidence" value="ECO:0007669"/>
    <property type="project" value="UniProtKB-KW"/>
</dbReference>
<proteinExistence type="predicted"/>
<feature type="domain" description="HTH cro/C1-type" evidence="1">
    <location>
        <begin position="17"/>
        <end position="72"/>
    </location>
</feature>
<sequence length="279" mass="31698">MGSDQQRAIWQMIGSRLRHLRLQRNLRQDAAAAAVDGSVSKISRMERGLTPLQRQDLTDLLALYGVTDPAQREVLISVAVGERDPAWWDDHDVPLEETVLWHHEHASDLIRTFDPLQLPDLLQTEEYARAATLARHYPAPLTDATENAVKNVLRRQDARTARLWAVIDEPVLWRPIAGDLAMHLRQLDALIAATEARDITVQILPGDSPFQPCSAPFTIFRVPGKRQTLAIRHYTSDVIDLVAMERYGLLWDQLIGVAHCRDDTPHHLARIRRTLGEHR</sequence>
<reference evidence="2" key="1">
    <citation type="submission" date="2016-04" db="EMBL/GenBank/DDBJ databases">
        <authorList>
            <person name="Evans L.H."/>
            <person name="Alamgir A."/>
            <person name="Owens N."/>
            <person name="Weber N.D."/>
            <person name="Virtaneva K."/>
            <person name="Barbian K."/>
            <person name="Babar A."/>
            <person name="Rosenke K."/>
        </authorList>
    </citation>
    <scope>NUCLEOTIDE SEQUENCE</scope>
    <source>
        <strain evidence="2">Nono1</strain>
    </source>
</reference>
<dbReference type="SMART" id="SM00530">
    <property type="entry name" value="HTH_XRE"/>
    <property type="match status" value="1"/>
</dbReference>
<organism evidence="2">
    <name type="scientific">Nonomuraea gerenzanensis</name>
    <dbReference type="NCBI Taxonomy" id="93944"/>
    <lineage>
        <taxon>Bacteria</taxon>
        <taxon>Bacillati</taxon>
        <taxon>Actinomycetota</taxon>
        <taxon>Actinomycetes</taxon>
        <taxon>Streptosporangiales</taxon>
        <taxon>Streptosporangiaceae</taxon>
        <taxon>Nonomuraea</taxon>
    </lineage>
</organism>
<dbReference type="Gene3D" id="1.10.260.40">
    <property type="entry name" value="lambda repressor-like DNA-binding domains"/>
    <property type="match status" value="1"/>
</dbReference>
<name>A0A1M4BKY6_9ACTN</name>
<dbReference type="InterPro" id="IPR043917">
    <property type="entry name" value="DUF5753"/>
</dbReference>
<accession>A0A1M4BKY6</accession>
<evidence type="ECO:0000313" key="2">
    <source>
        <dbReference type="EMBL" id="SAP16310.1"/>
    </source>
</evidence>
<dbReference type="EMBL" id="LT559120">
    <property type="protein sequence ID" value="SAP16310.1"/>
    <property type="molecule type" value="Genomic_DNA"/>
</dbReference>
<protein>
    <submittedName>
        <fullName evidence="2">Putative DNA-binding protein in cluster with Type I restriction-modification system</fullName>
    </submittedName>
</protein>
<dbReference type="SUPFAM" id="SSF47413">
    <property type="entry name" value="lambda repressor-like DNA-binding domains"/>
    <property type="match status" value="1"/>
</dbReference>
<dbReference type="AlphaFoldDB" id="A0A1M4BKY6"/>